<feature type="binding site" evidence="8">
    <location>
        <position position="81"/>
    </location>
    <ligand>
        <name>Mg(2+)</name>
        <dbReference type="ChEBI" id="CHEBI:18420"/>
        <label>1</label>
        <note>catalytic</note>
    </ligand>
</feature>
<dbReference type="CDD" id="cd01639">
    <property type="entry name" value="IMPase"/>
    <property type="match status" value="1"/>
</dbReference>
<name>A0A8B9YWB8_BOSMU</name>
<dbReference type="PANTHER" id="PTHR20854:SF29">
    <property type="entry name" value="INOSITOL MONOPHOSPHATASE 2"/>
    <property type="match status" value="1"/>
</dbReference>
<feature type="region of interest" description="Disordered" evidence="9">
    <location>
        <begin position="198"/>
        <end position="249"/>
    </location>
</feature>
<feature type="binding site" evidence="8">
    <location>
        <position position="101"/>
    </location>
    <ligand>
        <name>Mg(2+)</name>
        <dbReference type="ChEBI" id="CHEBI:18420"/>
        <label>1</label>
        <note>catalytic</note>
    </ligand>
</feature>
<reference evidence="10" key="3">
    <citation type="submission" date="2025-09" db="UniProtKB">
        <authorList>
            <consortium name="Ensembl"/>
        </authorList>
    </citation>
    <scope>IDENTIFICATION</scope>
</reference>
<dbReference type="GeneTree" id="ENSGT00940000160536"/>
<reference evidence="10" key="2">
    <citation type="submission" date="2025-08" db="UniProtKB">
        <authorList>
            <consortium name="Ensembl"/>
        </authorList>
    </citation>
    <scope>IDENTIFICATION</scope>
</reference>
<dbReference type="PRINTS" id="PR00377">
    <property type="entry name" value="IMPHPHTASES"/>
</dbReference>
<dbReference type="GO" id="GO:0046854">
    <property type="term" value="P:phosphatidylinositol phosphate biosynthetic process"/>
    <property type="evidence" value="ECO:0007669"/>
    <property type="project" value="InterPro"/>
</dbReference>
<dbReference type="GO" id="GO:0008934">
    <property type="term" value="F:inositol monophosphate 1-phosphatase activity"/>
    <property type="evidence" value="ECO:0007669"/>
    <property type="project" value="InterPro"/>
</dbReference>
<protein>
    <recommendedName>
        <fullName evidence="4">inositol-phosphate phosphatase</fullName>
        <ecNumber evidence="4">3.1.3.25</ecNumber>
    </recommendedName>
</protein>
<comment type="pathway">
    <text evidence="2">Polyol metabolism; myo-inositol biosynthesis; myo-inositol from D-glucose 6-phosphate: step 2/2.</text>
</comment>
<dbReference type="EC" id="3.1.3.25" evidence="4"/>
<dbReference type="GO" id="GO:0007165">
    <property type="term" value="P:signal transduction"/>
    <property type="evidence" value="ECO:0007669"/>
    <property type="project" value="TreeGrafter"/>
</dbReference>
<dbReference type="PANTHER" id="PTHR20854">
    <property type="entry name" value="INOSITOL MONOPHOSPHATASE"/>
    <property type="match status" value="1"/>
</dbReference>
<feature type="binding site" evidence="8">
    <location>
        <position position="103"/>
    </location>
    <ligand>
        <name>Mg(2+)</name>
        <dbReference type="ChEBI" id="CHEBI:18420"/>
        <label>1</label>
        <note>catalytic</note>
    </ligand>
</feature>
<dbReference type="InterPro" id="IPR033942">
    <property type="entry name" value="IMPase"/>
</dbReference>
<proteinExistence type="inferred from homology"/>
<feature type="compositionally biased region" description="Polar residues" evidence="9">
    <location>
        <begin position="205"/>
        <end position="215"/>
    </location>
</feature>
<dbReference type="PROSITE" id="PS00629">
    <property type="entry name" value="IMP_1"/>
    <property type="match status" value="1"/>
</dbReference>
<evidence type="ECO:0000256" key="4">
    <source>
        <dbReference type="ARBA" id="ARBA00013106"/>
    </source>
</evidence>
<dbReference type="SUPFAM" id="SSF56655">
    <property type="entry name" value="Carbohydrate phosphatase"/>
    <property type="match status" value="1"/>
</dbReference>
<dbReference type="GO" id="GO:0046872">
    <property type="term" value="F:metal ion binding"/>
    <property type="evidence" value="ECO:0007669"/>
    <property type="project" value="UniProtKB-KW"/>
</dbReference>
<evidence type="ECO:0000256" key="3">
    <source>
        <dbReference type="ARBA" id="ARBA00009759"/>
    </source>
</evidence>
<comment type="cofactor">
    <cofactor evidence="1 8">
        <name>Mg(2+)</name>
        <dbReference type="ChEBI" id="CHEBI:18420"/>
    </cofactor>
</comment>
<sequence>MKASGEDGEAPVGGPWEECFEAAVQLALRAGQIIRKALSEEKRVSTKTSAADLVTETDHVVEALILQELQTRFPSHRFIAEEAAAAGAKCVLTPSPTWIVDPIDGTCNFVHRFPTVAVSIGFAVNQELEFGVIYHCTEERLYTGRRGQGAFCNGQRLRVSGETDLSKALVLTEIGPRRDPATLKLFLSNMERLLHAGAHGYASPPGTSGQAQQPATPWVGAGHTHASQSAARSSTAPGGGRALSSAPSVTSVMPHPLSLPWVCPMTAAAPRGLNPRSSRVCRVKAEFFRCSTSHTSGSTTEGWSVSIGGSVGQHRSGLRAQSRDCGKRPWAPVQLLSQETFRGHRWSRAIQCAHPLPLWQGSCHRQLHPGTLPSGCGHRRRLLPVWPALLGPGCSHSHHQGSWGRCDGHVRRATGPHVMQGGCCRHTGDGGAHCPGPADN</sequence>
<dbReference type="UniPathway" id="UPA00823">
    <property type="reaction ID" value="UER00788"/>
</dbReference>
<dbReference type="InterPro" id="IPR020583">
    <property type="entry name" value="Inositol_monoP_metal-BS"/>
</dbReference>
<keyword evidence="6" id="KW-0378">Hydrolase</keyword>
<evidence type="ECO:0000256" key="1">
    <source>
        <dbReference type="ARBA" id="ARBA00001946"/>
    </source>
</evidence>
<evidence type="ECO:0000313" key="11">
    <source>
        <dbReference type="Proteomes" id="UP000694520"/>
    </source>
</evidence>
<reference evidence="10" key="1">
    <citation type="submission" date="2019-05" db="EMBL/GenBank/DDBJ databases">
        <authorList>
            <person name="Zhang S."/>
            <person name="Liu J."/>
        </authorList>
    </citation>
    <scope>NUCLEOTIDE SEQUENCE [LARGE SCALE GENOMIC DNA]</scope>
</reference>
<dbReference type="Proteomes" id="UP000694520">
    <property type="component" value="Chromosome 21"/>
</dbReference>
<dbReference type="GO" id="GO:0006021">
    <property type="term" value="P:inositol biosynthetic process"/>
    <property type="evidence" value="ECO:0007669"/>
    <property type="project" value="UniProtKB-UniPathway"/>
</dbReference>
<comment type="similarity">
    <text evidence="3">Belongs to the inositol monophosphatase superfamily.</text>
</comment>
<evidence type="ECO:0000256" key="8">
    <source>
        <dbReference type="PIRSR" id="PIRSR600760-2"/>
    </source>
</evidence>
<keyword evidence="7 8" id="KW-0460">Magnesium</keyword>
<evidence type="ECO:0000256" key="9">
    <source>
        <dbReference type="SAM" id="MobiDB-lite"/>
    </source>
</evidence>
<dbReference type="FunFam" id="3.30.540.10:FF:000004">
    <property type="entry name" value="Inositol-1-monophosphatase"/>
    <property type="match status" value="1"/>
</dbReference>
<evidence type="ECO:0000256" key="7">
    <source>
        <dbReference type="ARBA" id="ARBA00022842"/>
    </source>
</evidence>
<dbReference type="InterPro" id="IPR020552">
    <property type="entry name" value="Inositol_monoPase_Li-sen"/>
</dbReference>
<dbReference type="InterPro" id="IPR000760">
    <property type="entry name" value="Inositol_monophosphatase-like"/>
</dbReference>
<dbReference type="AlphaFoldDB" id="A0A8B9YWB8"/>
<accession>A0A8B9YWB8</accession>
<feature type="binding site" evidence="8">
    <location>
        <position position="104"/>
    </location>
    <ligand>
        <name>Mg(2+)</name>
        <dbReference type="ChEBI" id="CHEBI:18420"/>
        <label>1</label>
        <note>catalytic</note>
    </ligand>
</feature>
<keyword evidence="5 8" id="KW-0479">Metal-binding</keyword>
<feature type="compositionally biased region" description="Polar residues" evidence="9">
    <location>
        <begin position="225"/>
        <end position="236"/>
    </location>
</feature>
<dbReference type="PRINTS" id="PR00378">
    <property type="entry name" value="LIIMPHPHTASE"/>
</dbReference>
<evidence type="ECO:0000256" key="6">
    <source>
        <dbReference type="ARBA" id="ARBA00022801"/>
    </source>
</evidence>
<dbReference type="Ensembl" id="ENSBGRT00000048293.1">
    <property type="protein sequence ID" value="ENSBGRP00000041636.1"/>
    <property type="gene ID" value="ENSBGRG00000026108.1"/>
</dbReference>
<gene>
    <name evidence="10" type="primary">IMPA2</name>
</gene>
<organism evidence="10 11">
    <name type="scientific">Bos mutus grunniens</name>
    <name type="common">Wild yak</name>
    <name type="synonym">Bos grunniens</name>
    <dbReference type="NCBI Taxonomy" id="30521"/>
    <lineage>
        <taxon>Eukaryota</taxon>
        <taxon>Metazoa</taxon>
        <taxon>Chordata</taxon>
        <taxon>Craniata</taxon>
        <taxon>Vertebrata</taxon>
        <taxon>Euteleostomi</taxon>
        <taxon>Mammalia</taxon>
        <taxon>Eutheria</taxon>
        <taxon>Laurasiatheria</taxon>
        <taxon>Artiodactyla</taxon>
        <taxon>Ruminantia</taxon>
        <taxon>Pecora</taxon>
        <taxon>Bovidae</taxon>
        <taxon>Bovinae</taxon>
        <taxon>Bos</taxon>
    </lineage>
</organism>
<evidence type="ECO:0000313" key="10">
    <source>
        <dbReference type="Ensembl" id="ENSBGRP00000041636.1"/>
    </source>
</evidence>
<keyword evidence="11" id="KW-1185">Reference proteome</keyword>
<evidence type="ECO:0000256" key="2">
    <source>
        <dbReference type="ARBA" id="ARBA00005152"/>
    </source>
</evidence>
<dbReference type="Pfam" id="PF00459">
    <property type="entry name" value="Inositol_P"/>
    <property type="match status" value="1"/>
</dbReference>
<dbReference type="Gene3D" id="3.30.540.10">
    <property type="entry name" value="Fructose-1,6-Bisphosphatase, subunit A, domain 1"/>
    <property type="match status" value="1"/>
</dbReference>
<evidence type="ECO:0000256" key="5">
    <source>
        <dbReference type="ARBA" id="ARBA00022723"/>
    </source>
</evidence>